<dbReference type="GO" id="GO:0045944">
    <property type="term" value="P:positive regulation of transcription by RNA polymerase II"/>
    <property type="evidence" value="ECO:0007669"/>
    <property type="project" value="TreeGrafter"/>
</dbReference>
<evidence type="ECO:0000256" key="3">
    <source>
        <dbReference type="SAM" id="MobiDB-lite"/>
    </source>
</evidence>
<dbReference type="GO" id="GO:0000976">
    <property type="term" value="F:transcription cis-regulatory region binding"/>
    <property type="evidence" value="ECO:0007669"/>
    <property type="project" value="TreeGrafter"/>
</dbReference>
<dbReference type="PANTHER" id="PTHR37534">
    <property type="entry name" value="TRANSCRIPTIONAL ACTIVATOR PROTEIN UGA3"/>
    <property type="match status" value="1"/>
</dbReference>
<dbReference type="GO" id="GO:0005634">
    <property type="term" value="C:nucleus"/>
    <property type="evidence" value="ECO:0007669"/>
    <property type="project" value="UniProtKB-SubCell"/>
</dbReference>
<dbReference type="InterPro" id="IPR036864">
    <property type="entry name" value="Zn2-C6_fun-type_DNA-bd_sf"/>
</dbReference>
<feature type="compositionally biased region" description="Polar residues" evidence="3">
    <location>
        <begin position="215"/>
        <end position="255"/>
    </location>
</feature>
<evidence type="ECO:0000256" key="1">
    <source>
        <dbReference type="ARBA" id="ARBA00004123"/>
    </source>
</evidence>
<dbReference type="SUPFAM" id="SSF57701">
    <property type="entry name" value="Zn2/Cys6 DNA-binding domain"/>
    <property type="match status" value="1"/>
</dbReference>
<keyword evidence="2" id="KW-0539">Nucleus</keyword>
<organism evidence="5 6">
    <name type="scientific">Neohortaea acidophila</name>
    <dbReference type="NCBI Taxonomy" id="245834"/>
    <lineage>
        <taxon>Eukaryota</taxon>
        <taxon>Fungi</taxon>
        <taxon>Dikarya</taxon>
        <taxon>Ascomycota</taxon>
        <taxon>Pezizomycotina</taxon>
        <taxon>Dothideomycetes</taxon>
        <taxon>Dothideomycetidae</taxon>
        <taxon>Mycosphaerellales</taxon>
        <taxon>Teratosphaeriaceae</taxon>
        <taxon>Neohortaea</taxon>
    </lineage>
</organism>
<feature type="region of interest" description="Disordered" evidence="3">
    <location>
        <begin position="102"/>
        <end position="199"/>
    </location>
</feature>
<dbReference type="SMART" id="SM00066">
    <property type="entry name" value="GAL4"/>
    <property type="match status" value="1"/>
</dbReference>
<proteinExistence type="predicted"/>
<evidence type="ECO:0000256" key="2">
    <source>
        <dbReference type="ARBA" id="ARBA00023242"/>
    </source>
</evidence>
<dbReference type="EMBL" id="MU001639">
    <property type="protein sequence ID" value="KAF2480816.1"/>
    <property type="molecule type" value="Genomic_DNA"/>
</dbReference>
<dbReference type="InterPro" id="IPR001138">
    <property type="entry name" value="Zn2Cys6_DnaBD"/>
</dbReference>
<comment type="subcellular location">
    <subcellularLocation>
        <location evidence="1">Nucleus</location>
    </subcellularLocation>
</comment>
<name>A0A6A6PLW9_9PEZI</name>
<dbReference type="CDD" id="cd00067">
    <property type="entry name" value="GAL4"/>
    <property type="match status" value="1"/>
</dbReference>
<feature type="domain" description="Zn(2)-C6 fungal-type" evidence="4">
    <location>
        <begin position="19"/>
        <end position="49"/>
    </location>
</feature>
<dbReference type="GO" id="GO:0000981">
    <property type="term" value="F:DNA-binding transcription factor activity, RNA polymerase II-specific"/>
    <property type="evidence" value="ECO:0007669"/>
    <property type="project" value="InterPro"/>
</dbReference>
<gene>
    <name evidence="5" type="ORF">BDY17DRAFT_302440</name>
</gene>
<protein>
    <submittedName>
        <fullName evidence="5">Fungal-specific transcription factor domain-containing protein</fullName>
    </submittedName>
</protein>
<dbReference type="RefSeq" id="XP_033587386.1">
    <property type="nucleotide sequence ID" value="XM_033734415.1"/>
</dbReference>
<accession>A0A6A6PLW9</accession>
<dbReference type="AlphaFoldDB" id="A0A6A6PLW9"/>
<dbReference type="Pfam" id="PF00172">
    <property type="entry name" value="Zn_clus"/>
    <property type="match status" value="1"/>
</dbReference>
<dbReference type="OrthoDB" id="5229455at2759"/>
<sequence length="788" mass="86930">MPRPKKEPGLEPKKRSRTGCWPCKARKVKCGEEKPACTNCLKSGETCDYSIRLNWGGRGRKGDEDALDDMNTITFVSNPASINAKTTEHSHEHIFSAQHIAPAPAPARPSSSQRASLPTPEPTPSSDGATIDPLLRGAQYPPGQDRATSQYTSFPFQPHPNGAWQHSPPTSAPAPMKEESRWSPENPAKRMKMSSPPNSHHTPVFAVPQYPNQVEQSPSASHLTTHSISSIVNTPATPGSTISSGSPFPQYQAPITVQDPPDLRRLSVKSLLSDPSDDADRPQYPRVNSHGGWRTYGYDHGFPDLDLPNNDDTNVIQPRSPDLRRASVAAIEDDSSSNDSDPKLIAFEPGGYYAQPVPIKLPRSLEPLPPELTHNQMNLLYFHHFINHTARILVPHDCPENPLRGVLPIMAVRNPHLLHLVLAYSASHRARLLLHPEPRTRIAGWIADVVPALRQAVAEPSSPGIAEPTDPSSLAPLATAIMFASLNIISPDIFDIAIPWQRHLHTAREMIIAKGGLDHLAQKADGARDKAIFFLSRWFAYLDVLGSLSGGQQEEPLYGAYLEDGGGCWLVNRDPTEEIYQIDCFFGFSGRCISLLAQVAELAAQCDKERIDPMNKEVRPDWTPSQQVREEADALRTRILESATGKYHGCSHANRDSSEAEETAGGKYDLEEIYATNELFHWAALIQLARRVLGLPASDPEVQENVKRSVNSLIKVRRGSSAESNLLFPMFSAGCEALTVEEREVFSSRLAEVEGWGLDHVGRARRLMELVWETGRGWETIVDGEFLG</sequence>
<dbReference type="PRINTS" id="PR00755">
    <property type="entry name" value="AFLATOXINBRP"/>
</dbReference>
<evidence type="ECO:0000313" key="6">
    <source>
        <dbReference type="Proteomes" id="UP000799767"/>
    </source>
</evidence>
<dbReference type="Gene3D" id="4.10.240.10">
    <property type="entry name" value="Zn(2)-C6 fungal-type DNA-binding domain"/>
    <property type="match status" value="1"/>
</dbReference>
<evidence type="ECO:0000313" key="5">
    <source>
        <dbReference type="EMBL" id="KAF2480816.1"/>
    </source>
</evidence>
<dbReference type="PROSITE" id="PS00463">
    <property type="entry name" value="ZN2_CY6_FUNGAL_1"/>
    <property type="match status" value="1"/>
</dbReference>
<dbReference type="PROSITE" id="PS50048">
    <property type="entry name" value="ZN2_CY6_FUNGAL_2"/>
    <property type="match status" value="1"/>
</dbReference>
<keyword evidence="6" id="KW-1185">Reference proteome</keyword>
<dbReference type="GeneID" id="54475417"/>
<dbReference type="GO" id="GO:0008270">
    <property type="term" value="F:zinc ion binding"/>
    <property type="evidence" value="ECO:0007669"/>
    <property type="project" value="InterPro"/>
</dbReference>
<dbReference type="Proteomes" id="UP000799767">
    <property type="component" value="Unassembled WGS sequence"/>
</dbReference>
<dbReference type="InterPro" id="IPR021858">
    <property type="entry name" value="Fun_TF"/>
</dbReference>
<feature type="compositionally biased region" description="Low complexity" evidence="3">
    <location>
        <begin position="102"/>
        <end position="118"/>
    </location>
</feature>
<reference evidence="5" key="1">
    <citation type="journal article" date="2020" name="Stud. Mycol.">
        <title>101 Dothideomycetes genomes: a test case for predicting lifestyles and emergence of pathogens.</title>
        <authorList>
            <person name="Haridas S."/>
            <person name="Albert R."/>
            <person name="Binder M."/>
            <person name="Bloem J."/>
            <person name="Labutti K."/>
            <person name="Salamov A."/>
            <person name="Andreopoulos B."/>
            <person name="Baker S."/>
            <person name="Barry K."/>
            <person name="Bills G."/>
            <person name="Bluhm B."/>
            <person name="Cannon C."/>
            <person name="Castanera R."/>
            <person name="Culley D."/>
            <person name="Daum C."/>
            <person name="Ezra D."/>
            <person name="Gonzalez J."/>
            <person name="Henrissat B."/>
            <person name="Kuo A."/>
            <person name="Liang C."/>
            <person name="Lipzen A."/>
            <person name="Lutzoni F."/>
            <person name="Magnuson J."/>
            <person name="Mondo S."/>
            <person name="Nolan M."/>
            <person name="Ohm R."/>
            <person name="Pangilinan J."/>
            <person name="Park H.-J."/>
            <person name="Ramirez L."/>
            <person name="Alfaro M."/>
            <person name="Sun H."/>
            <person name="Tritt A."/>
            <person name="Yoshinaga Y."/>
            <person name="Zwiers L.-H."/>
            <person name="Turgeon B."/>
            <person name="Goodwin S."/>
            <person name="Spatafora J."/>
            <person name="Crous P."/>
            <person name="Grigoriev I."/>
        </authorList>
    </citation>
    <scope>NUCLEOTIDE SEQUENCE</scope>
    <source>
        <strain evidence="5">CBS 113389</strain>
    </source>
</reference>
<dbReference type="PANTHER" id="PTHR37534:SF43">
    <property type="entry name" value="FINGER DOMAIN PROTEIN, PUTATIVE (AFU_ORTHOLOGUE AFUA_1G01850)-RELATED"/>
    <property type="match status" value="1"/>
</dbReference>
<feature type="region of interest" description="Disordered" evidence="3">
    <location>
        <begin position="215"/>
        <end position="292"/>
    </location>
</feature>
<feature type="compositionally biased region" description="Polar residues" evidence="3">
    <location>
        <begin position="146"/>
        <end position="155"/>
    </location>
</feature>
<dbReference type="Pfam" id="PF11951">
    <property type="entry name" value="Fungal_trans_2"/>
    <property type="match status" value="1"/>
</dbReference>
<evidence type="ECO:0000259" key="4">
    <source>
        <dbReference type="PROSITE" id="PS50048"/>
    </source>
</evidence>